<accession>A0A1Y6C346</accession>
<dbReference type="Gene3D" id="3.40.50.720">
    <property type="entry name" value="NAD(P)-binding Rossmann-like Domain"/>
    <property type="match status" value="1"/>
</dbReference>
<dbReference type="Proteomes" id="UP000192917">
    <property type="component" value="Unassembled WGS sequence"/>
</dbReference>
<dbReference type="InterPro" id="IPR036291">
    <property type="entry name" value="NAD(P)-bd_dom_sf"/>
</dbReference>
<dbReference type="STRING" id="560819.SAMN05428998_11489"/>
<name>A0A1Y6C346_9PROT</name>
<dbReference type="PANTHER" id="PTHR48107">
    <property type="entry name" value="NADPH-DEPENDENT ALDEHYDE REDUCTASE-LIKE PROTEIN, CHLOROPLASTIC-RELATED"/>
    <property type="match status" value="1"/>
</dbReference>
<dbReference type="PRINTS" id="PR00080">
    <property type="entry name" value="SDRFAMILY"/>
</dbReference>
<dbReference type="SMART" id="SM00822">
    <property type="entry name" value="PKS_KR"/>
    <property type="match status" value="1"/>
</dbReference>
<dbReference type="FunFam" id="3.40.50.720:FF:000084">
    <property type="entry name" value="Short-chain dehydrogenase reductase"/>
    <property type="match status" value="1"/>
</dbReference>
<feature type="domain" description="Ketoreductase" evidence="3">
    <location>
        <begin position="7"/>
        <end position="219"/>
    </location>
</feature>
<gene>
    <name evidence="4" type="ORF">SAMN05428998_11489</name>
</gene>
<keyword evidence="2" id="KW-0560">Oxidoreductase</keyword>
<proteinExistence type="inferred from homology"/>
<dbReference type="InterPro" id="IPR020904">
    <property type="entry name" value="Sc_DH/Rdtase_CS"/>
</dbReference>
<dbReference type="AlphaFoldDB" id="A0A1Y6C346"/>
<dbReference type="PANTHER" id="PTHR48107:SF7">
    <property type="entry name" value="RE15974P"/>
    <property type="match status" value="1"/>
</dbReference>
<sequence length="246" mass="25166">MTDSQTRTAIVTGASKGIGAAVARRLAGDGLAVLVNYAQGREAAEALVRAIEAGGGRALAVRADIGDPAGLPALFDAAEQAFGGVDVLVNNAAVMTLSPIAETDDDAFERQVAVNLGGVFRGLREGARRLRDGGRIVSFSSSVVGFYQPGYGVYAATKAAVEAMTHVLAKELGPRRITANVVAPGPVETALFMDGKTAAQVEAITRLIPLGRLGRPDDIAGLVSFLAGPDSGWVNGQVIRANGGAI</sequence>
<dbReference type="InterPro" id="IPR057326">
    <property type="entry name" value="KR_dom"/>
</dbReference>
<dbReference type="Pfam" id="PF13561">
    <property type="entry name" value="adh_short_C2"/>
    <property type="match status" value="1"/>
</dbReference>
<reference evidence="4 5" key="1">
    <citation type="submission" date="2017-04" db="EMBL/GenBank/DDBJ databases">
        <authorList>
            <person name="Afonso C.L."/>
            <person name="Miller P.J."/>
            <person name="Scott M.A."/>
            <person name="Spackman E."/>
            <person name="Goraichik I."/>
            <person name="Dimitrov K.M."/>
            <person name="Suarez D.L."/>
            <person name="Swayne D.E."/>
        </authorList>
    </citation>
    <scope>NUCLEOTIDE SEQUENCE [LARGE SCALE GENOMIC DNA]</scope>
    <source>
        <strain evidence="4 5">USBA 355</strain>
    </source>
</reference>
<dbReference type="CDD" id="cd05362">
    <property type="entry name" value="THN_reductase-like_SDR_c"/>
    <property type="match status" value="1"/>
</dbReference>
<protein>
    <submittedName>
        <fullName evidence="4">3-oxoacyl-[acyl-carrier protein] reductase</fullName>
    </submittedName>
</protein>
<evidence type="ECO:0000256" key="2">
    <source>
        <dbReference type="ARBA" id="ARBA00023002"/>
    </source>
</evidence>
<comment type="similarity">
    <text evidence="1">Belongs to the short-chain dehydrogenases/reductases (SDR) family.</text>
</comment>
<evidence type="ECO:0000313" key="5">
    <source>
        <dbReference type="Proteomes" id="UP000192917"/>
    </source>
</evidence>
<evidence type="ECO:0000256" key="1">
    <source>
        <dbReference type="ARBA" id="ARBA00006484"/>
    </source>
</evidence>
<dbReference type="RefSeq" id="WP_085123913.1">
    <property type="nucleotide sequence ID" value="NZ_FWZX01000014.1"/>
</dbReference>
<dbReference type="GO" id="GO:0016614">
    <property type="term" value="F:oxidoreductase activity, acting on CH-OH group of donors"/>
    <property type="evidence" value="ECO:0007669"/>
    <property type="project" value="UniProtKB-ARBA"/>
</dbReference>
<keyword evidence="5" id="KW-1185">Reference proteome</keyword>
<organism evidence="4 5">
    <name type="scientific">Tistlia consotensis USBA 355</name>
    <dbReference type="NCBI Taxonomy" id="560819"/>
    <lineage>
        <taxon>Bacteria</taxon>
        <taxon>Pseudomonadati</taxon>
        <taxon>Pseudomonadota</taxon>
        <taxon>Alphaproteobacteria</taxon>
        <taxon>Rhodospirillales</taxon>
        <taxon>Rhodovibrionaceae</taxon>
        <taxon>Tistlia</taxon>
    </lineage>
</organism>
<evidence type="ECO:0000259" key="3">
    <source>
        <dbReference type="SMART" id="SM00822"/>
    </source>
</evidence>
<dbReference type="EMBL" id="FWZX01000014">
    <property type="protein sequence ID" value="SMF41265.1"/>
    <property type="molecule type" value="Genomic_DNA"/>
</dbReference>
<evidence type="ECO:0000313" key="4">
    <source>
        <dbReference type="EMBL" id="SMF41265.1"/>
    </source>
</evidence>
<dbReference type="PROSITE" id="PS00061">
    <property type="entry name" value="ADH_SHORT"/>
    <property type="match status" value="1"/>
</dbReference>
<dbReference type="PRINTS" id="PR00081">
    <property type="entry name" value="GDHRDH"/>
</dbReference>
<dbReference type="SUPFAM" id="SSF51735">
    <property type="entry name" value="NAD(P)-binding Rossmann-fold domains"/>
    <property type="match status" value="1"/>
</dbReference>
<dbReference type="InterPro" id="IPR002347">
    <property type="entry name" value="SDR_fam"/>
</dbReference>